<dbReference type="OrthoDB" id="9770553at2"/>
<dbReference type="GO" id="GO:0008757">
    <property type="term" value="F:S-adenosylmethionine-dependent methyltransferase activity"/>
    <property type="evidence" value="ECO:0007669"/>
    <property type="project" value="InterPro"/>
</dbReference>
<dbReference type="CDD" id="cd02440">
    <property type="entry name" value="AdoMet_MTases"/>
    <property type="match status" value="1"/>
</dbReference>
<dbReference type="InterPro" id="IPR013216">
    <property type="entry name" value="Methyltransf_11"/>
</dbReference>
<dbReference type="AlphaFoldDB" id="A0A2H3NV41"/>
<dbReference type="EMBL" id="PDEP01000013">
    <property type="protein sequence ID" value="PEN05566.1"/>
    <property type="molecule type" value="Genomic_DNA"/>
</dbReference>
<comment type="caution">
    <text evidence="3">The sequence shown here is derived from an EMBL/GenBank/DDBJ whole genome shotgun (WGS) entry which is preliminary data.</text>
</comment>
<dbReference type="Pfam" id="PF08241">
    <property type="entry name" value="Methyltransf_11"/>
    <property type="match status" value="1"/>
</dbReference>
<evidence type="ECO:0000313" key="3">
    <source>
        <dbReference type="EMBL" id="PEN05566.1"/>
    </source>
</evidence>
<dbReference type="InterPro" id="IPR050447">
    <property type="entry name" value="Erg6_SMT_methyltransf"/>
</dbReference>
<accession>A0A2H3NV41</accession>
<evidence type="ECO:0000259" key="2">
    <source>
        <dbReference type="Pfam" id="PF08241"/>
    </source>
</evidence>
<dbReference type="PANTHER" id="PTHR44068">
    <property type="entry name" value="ZGC:194242"/>
    <property type="match status" value="1"/>
</dbReference>
<keyword evidence="3" id="KW-0830">Ubiquinone</keyword>
<dbReference type="GO" id="GO:0032259">
    <property type="term" value="P:methylation"/>
    <property type="evidence" value="ECO:0007669"/>
    <property type="project" value="UniProtKB-KW"/>
</dbReference>
<reference evidence="3 4" key="1">
    <citation type="submission" date="2017-10" db="EMBL/GenBank/DDBJ databases">
        <title>Draft genome of Longimonas halophila.</title>
        <authorList>
            <person name="Goh K.M."/>
            <person name="Shamsir M.S."/>
            <person name="Lim S.W."/>
        </authorList>
    </citation>
    <scope>NUCLEOTIDE SEQUENCE [LARGE SCALE GENOMIC DNA]</scope>
    <source>
        <strain evidence="3 4">KCTC 42399</strain>
    </source>
</reference>
<dbReference type="SUPFAM" id="SSF53335">
    <property type="entry name" value="S-adenosyl-L-methionine-dependent methyltransferases"/>
    <property type="match status" value="1"/>
</dbReference>
<feature type="domain" description="Methyltransferase type 11" evidence="2">
    <location>
        <begin position="99"/>
        <end position="195"/>
    </location>
</feature>
<sequence>MASATHAASATNRTAKLRRYLRFVDDNFGIDELAHVSTDADDTADYYEDSYWAYHFVHSKEGAIHMALNPGGTFDRAGYYGQPCIVERVMRETGAHDVLELASGRGFSSRYLAAQHPERAFTGIDLTAKHVRAARREAQTQPNVSFLQANFHDLPFADESFDLVFVVESLCHSDNLPQALREAHRVLRPGGHFIVIDGFRTGDAEAHGNEWATAATLVERSMSVDRFFDRDDFLTSAEQTGFTCRTHNDLSQAILPTLRRYEDRALQYYESRLMNTLFRWLLPRNMLQNAVAGALMPLTIEQGIHSYDRMTLQKG</sequence>
<keyword evidence="3" id="KW-0489">Methyltransferase</keyword>
<evidence type="ECO:0000256" key="1">
    <source>
        <dbReference type="ARBA" id="ARBA00022679"/>
    </source>
</evidence>
<dbReference type="InterPro" id="IPR029063">
    <property type="entry name" value="SAM-dependent_MTases_sf"/>
</dbReference>
<keyword evidence="1 3" id="KW-0808">Transferase</keyword>
<gene>
    <name evidence="3" type="ORF">CRI93_12795</name>
</gene>
<dbReference type="RefSeq" id="WP_098063030.1">
    <property type="nucleotide sequence ID" value="NZ_PDEP01000013.1"/>
</dbReference>
<keyword evidence="4" id="KW-1185">Reference proteome</keyword>
<evidence type="ECO:0000313" key="4">
    <source>
        <dbReference type="Proteomes" id="UP000221024"/>
    </source>
</evidence>
<dbReference type="Proteomes" id="UP000221024">
    <property type="component" value="Unassembled WGS sequence"/>
</dbReference>
<dbReference type="Gene3D" id="3.40.50.150">
    <property type="entry name" value="Vaccinia Virus protein VP39"/>
    <property type="match status" value="1"/>
</dbReference>
<dbReference type="PANTHER" id="PTHR44068:SF11">
    <property type="entry name" value="GERANYL DIPHOSPHATE 2-C-METHYLTRANSFERASE"/>
    <property type="match status" value="1"/>
</dbReference>
<proteinExistence type="predicted"/>
<protein>
    <submittedName>
        <fullName evidence="3">Ubiquinone biosynthesis methyltransferase UbiE</fullName>
    </submittedName>
</protein>
<name>A0A2H3NV41_9BACT</name>
<organism evidence="3 4">
    <name type="scientific">Longimonas halophila</name>
    <dbReference type="NCBI Taxonomy" id="1469170"/>
    <lineage>
        <taxon>Bacteria</taxon>
        <taxon>Pseudomonadati</taxon>
        <taxon>Rhodothermota</taxon>
        <taxon>Rhodothermia</taxon>
        <taxon>Rhodothermales</taxon>
        <taxon>Salisaetaceae</taxon>
        <taxon>Longimonas</taxon>
    </lineage>
</organism>